<evidence type="ECO:0000256" key="3">
    <source>
        <dbReference type="ARBA" id="ARBA00012759"/>
    </source>
</evidence>
<accession>A0A101MLP5</accession>
<dbReference type="PANTHER" id="PTHR24006:SF888">
    <property type="entry name" value="UBIQUITIN CARBOXYL-TERMINAL HYDROLASE 30"/>
    <property type="match status" value="1"/>
</dbReference>
<organism evidence="10 11">
    <name type="scientific">Penicillium freii</name>
    <dbReference type="NCBI Taxonomy" id="48697"/>
    <lineage>
        <taxon>Eukaryota</taxon>
        <taxon>Fungi</taxon>
        <taxon>Dikarya</taxon>
        <taxon>Ascomycota</taxon>
        <taxon>Pezizomycotina</taxon>
        <taxon>Eurotiomycetes</taxon>
        <taxon>Eurotiomycetidae</taxon>
        <taxon>Eurotiales</taxon>
        <taxon>Aspergillaceae</taxon>
        <taxon>Penicillium</taxon>
    </lineage>
</organism>
<dbReference type="InterPro" id="IPR050164">
    <property type="entry name" value="Peptidase_C19"/>
</dbReference>
<sequence length="699" mass="77945">MNTRDGRSEIFSNRFDQYASRNSHYETALTILQNNQGLAYIFIALISVPIILGYLGLVPISLFQLPWDLIVYFTPSRIVIALDPRISTSDPNSLALSPLPFQDKSDAMKRILGLDNNTYFPFFSRSRSLSIFGTALLGNTKDVTPPGLGNWNNSCFQNSIIQGLASLKYLSEFLGHNVDNLSGKASISTHKALLDLIDRLNSAYKSGTKLWISGPLKSMSSWQQQDAQEYFSKLLNQIDHEAELCSRGETLNMGLKIAGPDENIFRDSDCDDPVTPWEPESLPSTDKLYLDGVSSCNPLEGLLAQRVGCMECGWTEGLSLIPFNCLTVPLGKRSSYDVRECLDQYMTLESIEGVECSKCTLLHRQEQLINLIKGFETDESRSDSPDEPQPFDAVKLSAYSRLEAVKTALDGNDFSENTLVKECHINSKNRISTTKSRQAVIARAPRCLAIHINRSVFDEHTGALEKNLAAVTFPQMIDLNNWCLGTQAVGKSGDNSEHWETNPSRSMLPQPGESIQVPSRQYQLRAIITHYGRHENGHYICYRKYPTSEFTAPAPDEILQAEGDKDKPERWWRLSDDDVQMVSEGHVMSQGGAFMLFYEAVDDSVSPSSTRSATPEHDLYDRYAESTQFGSEDTYNSAMSKNISTPSTVTDFESATSRETSISLPMDDLLPADQSLKVSNVGIDAERNDKLDWPSTIIA</sequence>
<gene>
    <name evidence="10" type="ORF">ACN42_g4261</name>
</gene>
<comment type="similarity">
    <text evidence="2">Belongs to the peptidase C19 family.</text>
</comment>
<keyword evidence="8" id="KW-0472">Membrane</keyword>
<evidence type="ECO:0000256" key="1">
    <source>
        <dbReference type="ARBA" id="ARBA00000707"/>
    </source>
</evidence>
<dbReference type="GO" id="GO:0004843">
    <property type="term" value="F:cysteine-type deubiquitinase activity"/>
    <property type="evidence" value="ECO:0007669"/>
    <property type="project" value="UniProtKB-EC"/>
</dbReference>
<evidence type="ECO:0000313" key="10">
    <source>
        <dbReference type="EMBL" id="KUM62850.1"/>
    </source>
</evidence>
<feature type="domain" description="USP" evidence="9">
    <location>
        <begin position="146"/>
        <end position="601"/>
    </location>
</feature>
<dbReference type="InterPro" id="IPR028889">
    <property type="entry name" value="USP"/>
</dbReference>
<evidence type="ECO:0000256" key="2">
    <source>
        <dbReference type="ARBA" id="ARBA00009085"/>
    </source>
</evidence>
<evidence type="ECO:0000256" key="4">
    <source>
        <dbReference type="ARBA" id="ARBA00022670"/>
    </source>
</evidence>
<dbReference type="EC" id="3.4.19.12" evidence="3"/>
<keyword evidence="7" id="KW-0788">Thiol protease</keyword>
<keyword evidence="6" id="KW-0378">Hydrolase</keyword>
<dbReference type="EMBL" id="LLXE01000089">
    <property type="protein sequence ID" value="KUM62850.1"/>
    <property type="molecule type" value="Genomic_DNA"/>
</dbReference>
<proteinExistence type="inferred from homology"/>
<feature type="transmembrane region" description="Helical" evidence="8">
    <location>
        <begin position="38"/>
        <end position="57"/>
    </location>
</feature>
<comment type="catalytic activity">
    <reaction evidence="1">
        <text>Thiol-dependent hydrolysis of ester, thioester, amide, peptide and isopeptide bonds formed by the C-terminal Gly of ubiquitin (a 76-residue protein attached to proteins as an intracellular targeting signal).</text>
        <dbReference type="EC" id="3.4.19.12"/>
    </reaction>
</comment>
<dbReference type="CDD" id="cd02662">
    <property type="entry name" value="Peptidase_C19F"/>
    <property type="match status" value="1"/>
</dbReference>
<reference evidence="10 11" key="1">
    <citation type="submission" date="2015-10" db="EMBL/GenBank/DDBJ databases">
        <title>Genome sequencing of Penicillium freii.</title>
        <authorList>
            <person name="Nguyen H.D."/>
            <person name="Visagie C.M."/>
            <person name="Seifert K.A."/>
        </authorList>
    </citation>
    <scope>NUCLEOTIDE SEQUENCE [LARGE SCALE GENOMIC DNA]</scope>
    <source>
        <strain evidence="10 11">DAOM 242723</strain>
    </source>
</reference>
<dbReference type="GO" id="GO:0005829">
    <property type="term" value="C:cytosol"/>
    <property type="evidence" value="ECO:0007669"/>
    <property type="project" value="TreeGrafter"/>
</dbReference>
<dbReference type="Proteomes" id="UP000055045">
    <property type="component" value="Unassembled WGS sequence"/>
</dbReference>
<keyword evidence="8" id="KW-1133">Transmembrane helix</keyword>
<keyword evidence="8" id="KW-0812">Transmembrane</keyword>
<protein>
    <recommendedName>
        <fullName evidence="3">ubiquitinyl hydrolase 1</fullName>
        <ecNumber evidence="3">3.4.19.12</ecNumber>
    </recommendedName>
</protein>
<dbReference type="Gene3D" id="3.90.70.10">
    <property type="entry name" value="Cysteine proteinases"/>
    <property type="match status" value="1"/>
</dbReference>
<dbReference type="GO" id="GO:0016579">
    <property type="term" value="P:protein deubiquitination"/>
    <property type="evidence" value="ECO:0007669"/>
    <property type="project" value="InterPro"/>
</dbReference>
<keyword evidence="5" id="KW-0833">Ubl conjugation pathway</keyword>
<evidence type="ECO:0000313" key="11">
    <source>
        <dbReference type="Proteomes" id="UP000055045"/>
    </source>
</evidence>
<comment type="caution">
    <text evidence="10">The sequence shown here is derived from an EMBL/GenBank/DDBJ whole genome shotgun (WGS) entry which is preliminary data.</text>
</comment>
<name>A0A101MLP5_PENFR</name>
<dbReference type="Pfam" id="PF00443">
    <property type="entry name" value="UCH"/>
    <property type="match status" value="1"/>
</dbReference>
<dbReference type="InterPro" id="IPR018200">
    <property type="entry name" value="USP_CS"/>
</dbReference>
<keyword evidence="11" id="KW-1185">Reference proteome</keyword>
<evidence type="ECO:0000259" key="9">
    <source>
        <dbReference type="PROSITE" id="PS50235"/>
    </source>
</evidence>
<evidence type="ECO:0000256" key="7">
    <source>
        <dbReference type="ARBA" id="ARBA00022807"/>
    </source>
</evidence>
<dbReference type="GO" id="GO:0006508">
    <property type="term" value="P:proteolysis"/>
    <property type="evidence" value="ECO:0007669"/>
    <property type="project" value="UniProtKB-KW"/>
</dbReference>
<evidence type="ECO:0000256" key="5">
    <source>
        <dbReference type="ARBA" id="ARBA00022786"/>
    </source>
</evidence>
<dbReference type="PANTHER" id="PTHR24006">
    <property type="entry name" value="UBIQUITIN CARBOXYL-TERMINAL HYDROLASE"/>
    <property type="match status" value="1"/>
</dbReference>
<evidence type="ECO:0000256" key="6">
    <source>
        <dbReference type="ARBA" id="ARBA00022801"/>
    </source>
</evidence>
<dbReference type="AlphaFoldDB" id="A0A101MLP5"/>
<dbReference type="GO" id="GO:0005634">
    <property type="term" value="C:nucleus"/>
    <property type="evidence" value="ECO:0007669"/>
    <property type="project" value="TreeGrafter"/>
</dbReference>
<dbReference type="SUPFAM" id="SSF54001">
    <property type="entry name" value="Cysteine proteinases"/>
    <property type="match status" value="1"/>
</dbReference>
<dbReference type="PROSITE" id="PS50235">
    <property type="entry name" value="USP_3"/>
    <property type="match status" value="1"/>
</dbReference>
<keyword evidence="4" id="KW-0645">Protease</keyword>
<dbReference type="InterPro" id="IPR001394">
    <property type="entry name" value="Peptidase_C19_UCH"/>
</dbReference>
<dbReference type="STRING" id="48697.A0A101MLP5"/>
<evidence type="ECO:0000256" key="8">
    <source>
        <dbReference type="SAM" id="Phobius"/>
    </source>
</evidence>
<dbReference type="PROSITE" id="PS00973">
    <property type="entry name" value="USP_2"/>
    <property type="match status" value="1"/>
</dbReference>
<dbReference type="InterPro" id="IPR038765">
    <property type="entry name" value="Papain-like_cys_pep_sf"/>
</dbReference>